<evidence type="ECO:0000313" key="1">
    <source>
        <dbReference type="Proteomes" id="UP000515163"/>
    </source>
</evidence>
<dbReference type="GeneID" id="116287945"/>
<accession>A0A6P8H2A0</accession>
<dbReference type="FunCoup" id="A0A6P8H2A0">
    <property type="interactions" value="188"/>
</dbReference>
<proteinExistence type="predicted"/>
<dbReference type="GO" id="GO:0042073">
    <property type="term" value="P:intraciliary transport"/>
    <property type="evidence" value="ECO:0007669"/>
    <property type="project" value="InterPro"/>
</dbReference>
<dbReference type="InParanoid" id="A0A6P8H2A0"/>
<dbReference type="InterPro" id="IPR033558">
    <property type="entry name" value="IFT25"/>
</dbReference>
<dbReference type="PANTHER" id="PTHR33906">
    <property type="entry name" value="INTRAFLAGELLAR TRANSPORT PROTEIN 25 HOMOLOG"/>
    <property type="match status" value="1"/>
</dbReference>
<evidence type="ECO:0000313" key="2">
    <source>
        <dbReference type="RefSeq" id="XP_031550514.1"/>
    </source>
</evidence>
<dbReference type="GO" id="GO:0005813">
    <property type="term" value="C:centrosome"/>
    <property type="evidence" value="ECO:0007669"/>
    <property type="project" value="TreeGrafter"/>
</dbReference>
<sequence>MLDIALESAGAKIAQASSYDERYPPENIIDGTLDTLWPTSGMFPQEFVISFPSLMSIGMVKVICSNVKNLQIQRSIKSEPIEFEMLAEKELENLEGQMQLEDIKVPITSTTHVRFVIKSGYDHFVSIHRISIDGTAVQ</sequence>
<dbReference type="OrthoDB" id="271080at2759"/>
<dbReference type="AlphaFoldDB" id="A0A6P8H2A0"/>
<protein>
    <submittedName>
        <fullName evidence="2">Intraflagellar transport protein 25 homolog</fullName>
    </submittedName>
</protein>
<dbReference type="Gene3D" id="2.60.120.260">
    <property type="entry name" value="Galactose-binding domain-like"/>
    <property type="match status" value="1"/>
</dbReference>
<dbReference type="GO" id="GO:0005929">
    <property type="term" value="C:cilium"/>
    <property type="evidence" value="ECO:0007669"/>
    <property type="project" value="TreeGrafter"/>
</dbReference>
<dbReference type="Proteomes" id="UP000515163">
    <property type="component" value="Unplaced"/>
</dbReference>
<organism evidence="1 2">
    <name type="scientific">Actinia tenebrosa</name>
    <name type="common">Australian red waratah sea anemone</name>
    <dbReference type="NCBI Taxonomy" id="6105"/>
    <lineage>
        <taxon>Eukaryota</taxon>
        <taxon>Metazoa</taxon>
        <taxon>Cnidaria</taxon>
        <taxon>Anthozoa</taxon>
        <taxon>Hexacorallia</taxon>
        <taxon>Actiniaria</taxon>
        <taxon>Actiniidae</taxon>
        <taxon>Actinia</taxon>
    </lineage>
</organism>
<dbReference type="KEGG" id="aten:116287945"/>
<name>A0A6P8H2A0_ACTTE</name>
<reference evidence="2" key="1">
    <citation type="submission" date="2025-08" db="UniProtKB">
        <authorList>
            <consortium name="RefSeq"/>
        </authorList>
    </citation>
    <scope>IDENTIFICATION</scope>
    <source>
        <tissue evidence="2">Tentacle</tissue>
    </source>
</reference>
<keyword evidence="1" id="KW-1185">Reference proteome</keyword>
<dbReference type="SUPFAM" id="SSF49785">
    <property type="entry name" value="Galactose-binding domain-like"/>
    <property type="match status" value="1"/>
</dbReference>
<dbReference type="PANTHER" id="PTHR33906:SF1">
    <property type="entry name" value="INTRAFLAGELLAR TRANSPORT PROTEIN 25 HOMOLOG"/>
    <property type="match status" value="1"/>
</dbReference>
<dbReference type="GO" id="GO:0030992">
    <property type="term" value="C:intraciliary transport particle B"/>
    <property type="evidence" value="ECO:0007669"/>
    <property type="project" value="InterPro"/>
</dbReference>
<dbReference type="RefSeq" id="XP_031550514.1">
    <property type="nucleotide sequence ID" value="XM_031694654.1"/>
</dbReference>
<dbReference type="InterPro" id="IPR008979">
    <property type="entry name" value="Galactose-bd-like_sf"/>
</dbReference>
<gene>
    <name evidence="2" type="primary">LOC116287945</name>
</gene>